<comment type="caution">
    <text evidence="1">The sequence shown here is derived from an EMBL/GenBank/DDBJ whole genome shotgun (WGS) entry which is preliminary data.</text>
</comment>
<accession>A0A9W5YAM9</accession>
<dbReference type="RefSeq" id="WP_281814057.1">
    <property type="nucleotide sequence ID" value="NZ_BRLB01000002.1"/>
</dbReference>
<dbReference type="AlphaFoldDB" id="A0A9W5YAM9"/>
<reference evidence="1" key="1">
    <citation type="submission" date="2022-06" db="EMBL/GenBank/DDBJ databases">
        <title>Vallitalea longa sp. nov., an anaerobic bacterium isolated from marine sediment.</title>
        <authorList>
            <person name="Hirano S."/>
            <person name="Terahara T."/>
            <person name="Mori K."/>
            <person name="Hamada M."/>
            <person name="Matsumoto R."/>
            <person name="Kobayashi T."/>
        </authorList>
    </citation>
    <scope>NUCLEOTIDE SEQUENCE</scope>
    <source>
        <strain evidence="1">SH18-1</strain>
    </source>
</reference>
<name>A0A9W5YAM9_9FIRM</name>
<protein>
    <submittedName>
        <fullName evidence="1">Uncharacterized protein</fullName>
    </submittedName>
</protein>
<evidence type="ECO:0000313" key="1">
    <source>
        <dbReference type="EMBL" id="GKX29006.1"/>
    </source>
</evidence>
<dbReference type="Proteomes" id="UP001144256">
    <property type="component" value="Unassembled WGS sequence"/>
</dbReference>
<dbReference type="EMBL" id="BRLB01000002">
    <property type="protein sequence ID" value="GKX29006.1"/>
    <property type="molecule type" value="Genomic_DNA"/>
</dbReference>
<sequence length="75" mass="8546">MIEDLFNKDNEKDTSTNDNNRFKLGKIIDGKVRFDGESTVSNKIYKRLNNITLNNNDRVLLAKVKGSFVILGKLT</sequence>
<proteinExistence type="predicted"/>
<keyword evidence="2" id="KW-1185">Reference proteome</keyword>
<evidence type="ECO:0000313" key="2">
    <source>
        <dbReference type="Proteomes" id="UP001144256"/>
    </source>
</evidence>
<gene>
    <name evidence="1" type="ORF">SH1V18_14860</name>
</gene>
<organism evidence="1 2">
    <name type="scientific">Vallitalea longa</name>
    <dbReference type="NCBI Taxonomy" id="2936439"/>
    <lineage>
        <taxon>Bacteria</taxon>
        <taxon>Bacillati</taxon>
        <taxon>Bacillota</taxon>
        <taxon>Clostridia</taxon>
        <taxon>Lachnospirales</taxon>
        <taxon>Vallitaleaceae</taxon>
        <taxon>Vallitalea</taxon>
    </lineage>
</organism>